<reference evidence="4 5" key="1">
    <citation type="journal article" date="2020" name="ISME J.">
        <title>Uncovering the hidden diversity of litter-decomposition mechanisms in mushroom-forming fungi.</title>
        <authorList>
            <person name="Floudas D."/>
            <person name="Bentzer J."/>
            <person name="Ahren D."/>
            <person name="Johansson T."/>
            <person name="Persson P."/>
            <person name="Tunlid A."/>
        </authorList>
    </citation>
    <scope>NUCLEOTIDE SEQUENCE [LARGE SCALE GENOMIC DNA]</scope>
    <source>
        <strain evidence="4 5">CBS 406.79</strain>
    </source>
</reference>
<dbReference type="PANTHER" id="PTHR33442:SF1">
    <property type="entry name" value="TRANS-3-HYDROXY-L-PROLINE DEHYDRATASE"/>
    <property type="match status" value="1"/>
</dbReference>
<evidence type="ECO:0000256" key="2">
    <source>
        <dbReference type="ARBA" id="ARBA00007529"/>
    </source>
</evidence>
<dbReference type="Gene3D" id="3.10.310.10">
    <property type="entry name" value="Diaminopimelate Epimerase, Chain A, domain 1"/>
    <property type="match status" value="3"/>
</dbReference>
<dbReference type="OrthoDB" id="6409228at2759"/>
<dbReference type="GO" id="GO:0050346">
    <property type="term" value="F:trans-L-3-hydroxyproline dehydratase activity"/>
    <property type="evidence" value="ECO:0007669"/>
    <property type="project" value="UniProtKB-EC"/>
</dbReference>
<keyword evidence="5" id="KW-1185">Reference proteome</keyword>
<proteinExistence type="inferred from homology"/>
<evidence type="ECO:0000256" key="1">
    <source>
        <dbReference type="ARBA" id="ARBA00001148"/>
    </source>
</evidence>
<accession>A0A8H5HXY9</accession>
<comment type="caution">
    <text evidence="4">The sequence shown here is derived from an EMBL/GenBank/DDBJ whole genome shotgun (WGS) entry which is preliminary data.</text>
</comment>
<dbReference type="Pfam" id="PF05544">
    <property type="entry name" value="Pro_racemase"/>
    <property type="match status" value="2"/>
</dbReference>
<name>A0A8H5HXY9_9AGAR</name>
<gene>
    <name evidence="4" type="ORF">D9757_002452</name>
</gene>
<evidence type="ECO:0000256" key="3">
    <source>
        <dbReference type="ARBA" id="ARBA00013105"/>
    </source>
</evidence>
<sequence>MDVRNALESQAATTWTVEMHTAGEPTRIIISGYPVLKGATLLEKRRYASERPEIDGIRKRFAIDPTRLLPTNKDTRVPTIQNHRLMLEPRGHAGMYGAILVPKTELTLSGEADIGVLFCHNEGYSTMCGHATIALGRFLVDTRDLEIFPHRESLRVETRDDQARTSVTVLRLHAPCGVVKVYVPTTPDGKSDATKPVRFHSVPSFASSPSSEHGHGLVVDIPPGSAWPKLLSRDSLRVNIDIAYGGAFYALVSTSELGFGTTGLRGSDTDFREIAEAARILRIVLNKDPKARESFVHPDEPDLGFLYGITIIDDRVAGAGTDGKKKQTWVCFFADEQIDRSPTGSCVSAHVPLAVDQGKLQMGEWCSYESFLSAQFPGNAFRGRAVQKTGKAYVVEIEGFAHYTGVSTFTCPQEDIDVIGEGFEVKLPIV</sequence>
<evidence type="ECO:0000313" key="4">
    <source>
        <dbReference type="EMBL" id="KAF5391517.1"/>
    </source>
</evidence>
<dbReference type="EMBL" id="JAACJN010000009">
    <property type="protein sequence ID" value="KAF5391517.1"/>
    <property type="molecule type" value="Genomic_DNA"/>
</dbReference>
<dbReference type="PANTHER" id="PTHR33442">
    <property type="entry name" value="TRANS-3-HYDROXY-L-PROLINE DEHYDRATASE"/>
    <property type="match status" value="1"/>
</dbReference>
<dbReference type="Proteomes" id="UP000518752">
    <property type="component" value="Unassembled WGS sequence"/>
</dbReference>
<dbReference type="AlphaFoldDB" id="A0A8H5HXY9"/>
<dbReference type="InterPro" id="IPR008794">
    <property type="entry name" value="Pro_racemase_fam"/>
</dbReference>
<dbReference type="EC" id="4.2.1.77" evidence="3"/>
<comment type="catalytic activity">
    <reaction evidence="1">
        <text>trans-3-hydroxy-L-proline = 1-pyrroline-2-carboxylate + H2O</text>
        <dbReference type="Rhea" id="RHEA:10320"/>
        <dbReference type="ChEBI" id="CHEBI:15377"/>
        <dbReference type="ChEBI" id="CHEBI:39785"/>
        <dbReference type="ChEBI" id="CHEBI:57938"/>
        <dbReference type="EC" id="4.2.1.77"/>
    </reaction>
</comment>
<evidence type="ECO:0000313" key="5">
    <source>
        <dbReference type="Proteomes" id="UP000518752"/>
    </source>
</evidence>
<comment type="similarity">
    <text evidence="2">Belongs to the proline racemase family.</text>
</comment>
<organism evidence="4 5">
    <name type="scientific">Collybiopsis confluens</name>
    <dbReference type="NCBI Taxonomy" id="2823264"/>
    <lineage>
        <taxon>Eukaryota</taxon>
        <taxon>Fungi</taxon>
        <taxon>Dikarya</taxon>
        <taxon>Basidiomycota</taxon>
        <taxon>Agaricomycotina</taxon>
        <taxon>Agaricomycetes</taxon>
        <taxon>Agaricomycetidae</taxon>
        <taxon>Agaricales</taxon>
        <taxon>Marasmiineae</taxon>
        <taxon>Omphalotaceae</taxon>
        <taxon>Collybiopsis</taxon>
    </lineage>
</organism>
<protein>
    <recommendedName>
        <fullName evidence="3">trans-L-3-hydroxyproline dehydratase</fullName>
        <ecNumber evidence="3">4.2.1.77</ecNumber>
    </recommendedName>
</protein>
<dbReference type="SUPFAM" id="SSF54506">
    <property type="entry name" value="Diaminopimelate epimerase-like"/>
    <property type="match status" value="1"/>
</dbReference>